<dbReference type="EMBL" id="BAABLM010000007">
    <property type="protein sequence ID" value="GAA4682125.1"/>
    <property type="molecule type" value="Genomic_DNA"/>
</dbReference>
<reference evidence="3" key="1">
    <citation type="journal article" date="2019" name="Int. J. Syst. Evol. Microbiol.">
        <title>The Global Catalogue of Microorganisms (GCM) 10K type strain sequencing project: providing services to taxonomists for standard genome sequencing and annotation.</title>
        <authorList>
            <consortium name="The Broad Institute Genomics Platform"/>
            <consortium name="The Broad Institute Genome Sequencing Center for Infectious Disease"/>
            <person name="Wu L."/>
            <person name="Ma J."/>
        </authorList>
    </citation>
    <scope>NUCLEOTIDE SEQUENCE [LARGE SCALE GENOMIC DNA]</scope>
    <source>
        <strain evidence="3">JCM 18956</strain>
    </source>
</reference>
<dbReference type="GO" id="GO:0016787">
    <property type="term" value="F:hydrolase activity"/>
    <property type="evidence" value="ECO:0007669"/>
    <property type="project" value="UniProtKB-KW"/>
</dbReference>
<dbReference type="PANTHER" id="PTHR48098:SF1">
    <property type="entry name" value="DIACYLGLYCEROL ACYLTRANSFERASE_MYCOLYLTRANSFERASE AG85A"/>
    <property type="match status" value="1"/>
</dbReference>
<dbReference type="InterPro" id="IPR050583">
    <property type="entry name" value="Mycobacterial_A85_antigen"/>
</dbReference>
<dbReference type="Gene3D" id="3.40.50.1820">
    <property type="entry name" value="alpha/beta hydrolase"/>
    <property type="match status" value="1"/>
</dbReference>
<dbReference type="SUPFAM" id="SSF53474">
    <property type="entry name" value="alpha/beta-Hydrolases"/>
    <property type="match status" value="1"/>
</dbReference>
<keyword evidence="2" id="KW-0378">Hydrolase</keyword>
<proteinExistence type="predicted"/>
<evidence type="ECO:0000313" key="3">
    <source>
        <dbReference type="Proteomes" id="UP001501295"/>
    </source>
</evidence>
<keyword evidence="3" id="KW-1185">Reference proteome</keyword>
<comment type="caution">
    <text evidence="2">The sequence shown here is derived from an EMBL/GenBank/DDBJ whole genome shotgun (WGS) entry which is preliminary data.</text>
</comment>
<keyword evidence="1" id="KW-1133">Transmembrane helix</keyword>
<dbReference type="InterPro" id="IPR029058">
    <property type="entry name" value="AB_hydrolase_fold"/>
</dbReference>
<sequence length="434" mass="45546">MLEVSLLSVRTLAPVYTVAGIGLIAVTVLARRRLWWLLGGAVLGAAVGALLSWWVGDVLNLVDVSPSWVDRFWVSAVLAGFGVAIAAAIRGRWLVRLVAGISVIVFALAGGLAINRDAGFYPTVADAIGLSHVKPIALPAVTSGSTAFRPDLASSWQAPSDLPEKGRYGSIKIPGLVSKFAARRAIVYLPPAALIKNPPKLPVLIALSGQGPGAAPANVIEAGRLVSRLNTIAKANRGLTPIVVIPDQLSRPTNNPMCVNGRLGNSSTYLSVDVVNWIHKKLNAQTGRQALAISGFSQGGTCAIQLGAEFPQKFGSLIDVSGQLGPVLDSGQDTVKLGFAGDKAAYERAQPLNILDRNRPYKHSNAFFAVGQDDSRYGPDMPVVSQAAREAGMDVTTLIVPDSGHDWATAGIGLQAGITWIMPRVGLANPTPEA</sequence>
<evidence type="ECO:0000313" key="2">
    <source>
        <dbReference type="EMBL" id="GAA4682125.1"/>
    </source>
</evidence>
<protein>
    <submittedName>
        <fullName evidence="2">Alpha/beta hydrolase-fold protein</fullName>
    </submittedName>
</protein>
<evidence type="ECO:0000256" key="1">
    <source>
        <dbReference type="SAM" id="Phobius"/>
    </source>
</evidence>
<feature type="transmembrane region" description="Helical" evidence="1">
    <location>
        <begin position="12"/>
        <end position="30"/>
    </location>
</feature>
<dbReference type="InterPro" id="IPR000801">
    <property type="entry name" value="Esterase-like"/>
</dbReference>
<feature type="transmembrane region" description="Helical" evidence="1">
    <location>
        <begin position="68"/>
        <end position="87"/>
    </location>
</feature>
<keyword evidence="1" id="KW-0812">Transmembrane</keyword>
<feature type="transmembrane region" description="Helical" evidence="1">
    <location>
        <begin position="94"/>
        <end position="114"/>
    </location>
</feature>
<dbReference type="PANTHER" id="PTHR48098">
    <property type="entry name" value="ENTEROCHELIN ESTERASE-RELATED"/>
    <property type="match status" value="1"/>
</dbReference>
<name>A0ABP8W939_9MICO</name>
<dbReference type="Proteomes" id="UP001501295">
    <property type="component" value="Unassembled WGS sequence"/>
</dbReference>
<dbReference type="Pfam" id="PF00756">
    <property type="entry name" value="Esterase"/>
    <property type="match status" value="1"/>
</dbReference>
<gene>
    <name evidence="2" type="ORF">GCM10025780_29390</name>
</gene>
<organism evidence="2 3">
    <name type="scientific">Frondihabitans cladoniiphilus</name>
    <dbReference type="NCBI Taxonomy" id="715785"/>
    <lineage>
        <taxon>Bacteria</taxon>
        <taxon>Bacillati</taxon>
        <taxon>Actinomycetota</taxon>
        <taxon>Actinomycetes</taxon>
        <taxon>Micrococcales</taxon>
        <taxon>Microbacteriaceae</taxon>
        <taxon>Frondihabitans</taxon>
    </lineage>
</organism>
<feature type="transmembrane region" description="Helical" evidence="1">
    <location>
        <begin position="35"/>
        <end position="56"/>
    </location>
</feature>
<keyword evidence="1" id="KW-0472">Membrane</keyword>
<accession>A0ABP8W939</accession>